<feature type="transmembrane region" description="Helical" evidence="1">
    <location>
        <begin position="238"/>
        <end position="256"/>
    </location>
</feature>
<dbReference type="STRING" id="670580.A0A1X6N161"/>
<evidence type="ECO:0008006" key="4">
    <source>
        <dbReference type="Google" id="ProtNLM"/>
    </source>
</evidence>
<dbReference type="GeneID" id="36330469"/>
<protein>
    <recommendedName>
        <fullName evidence="4">Integral membrane protein</fullName>
    </recommendedName>
</protein>
<evidence type="ECO:0000313" key="2">
    <source>
        <dbReference type="EMBL" id="OSX62359.1"/>
    </source>
</evidence>
<keyword evidence="1" id="KW-0812">Transmembrane</keyword>
<dbReference type="RefSeq" id="XP_024339153.1">
    <property type="nucleotide sequence ID" value="XM_024485520.1"/>
</dbReference>
<keyword evidence="1" id="KW-1133">Transmembrane helix</keyword>
<accession>A0A1X6N161</accession>
<dbReference type="AlphaFoldDB" id="A0A1X6N161"/>
<feature type="transmembrane region" description="Helical" evidence="1">
    <location>
        <begin position="75"/>
        <end position="95"/>
    </location>
</feature>
<organism evidence="2 3">
    <name type="scientific">Postia placenta MAD-698-R-SB12</name>
    <dbReference type="NCBI Taxonomy" id="670580"/>
    <lineage>
        <taxon>Eukaryota</taxon>
        <taxon>Fungi</taxon>
        <taxon>Dikarya</taxon>
        <taxon>Basidiomycota</taxon>
        <taxon>Agaricomycotina</taxon>
        <taxon>Agaricomycetes</taxon>
        <taxon>Polyporales</taxon>
        <taxon>Adustoporiaceae</taxon>
        <taxon>Rhodonia</taxon>
    </lineage>
</organism>
<reference evidence="2 3" key="1">
    <citation type="submission" date="2017-04" db="EMBL/GenBank/DDBJ databases">
        <title>Genome Sequence of the Model Brown-Rot Fungus Postia placenta SB12.</title>
        <authorList>
            <consortium name="DOE Joint Genome Institute"/>
            <person name="Gaskell J."/>
            <person name="Kersten P."/>
            <person name="Larrondo L.F."/>
            <person name="Canessa P."/>
            <person name="Martinez D."/>
            <person name="Hibbett D."/>
            <person name="Schmoll M."/>
            <person name="Kubicek C.P."/>
            <person name="Martinez A.T."/>
            <person name="Yadav J."/>
            <person name="Master E."/>
            <person name="Magnuson J.K."/>
            <person name="James T."/>
            <person name="Yaver D."/>
            <person name="Berka R."/>
            <person name="Labutti K."/>
            <person name="Lipzen A."/>
            <person name="Aerts A."/>
            <person name="Barry K."/>
            <person name="Henrissat B."/>
            <person name="Blanchette R."/>
            <person name="Grigoriev I."/>
            <person name="Cullen D."/>
        </authorList>
    </citation>
    <scope>NUCLEOTIDE SEQUENCE [LARGE SCALE GENOMIC DNA]</scope>
    <source>
        <strain evidence="2 3">MAD-698-R-SB12</strain>
    </source>
</reference>
<feature type="transmembrane region" description="Helical" evidence="1">
    <location>
        <begin position="196"/>
        <end position="218"/>
    </location>
</feature>
<keyword evidence="3" id="KW-1185">Reference proteome</keyword>
<sequence>MKNADSPERELVEKDPVTIEQRLHHPHARFKLHLTWDISFWVAVTFILGSTFWVINGFILFLPLAPSHSSPHGNAAAWIAFAGGTFFEIGSYLMYLEAINAGHEKLFGPALWGLIEDAGADWTGSKDSERSVHDRGASRTHVDFRWLGRAPWRELGFLASVAQLCAASIFWISTITGVPGVIPNLSTNPPVAITDVFYWTPQVLGGTGFIISSLLLMIEVQRTWWRPNLRSLGWHIGFWNLIGAVGFMLCGALGYASVTSTKANYQSVLATFWGSWAFLIGSTVQLWETLWREDTNHGD</sequence>
<proteinExistence type="predicted"/>
<gene>
    <name evidence="2" type="ORF">POSPLADRAFT_1143147</name>
</gene>
<feature type="transmembrane region" description="Helical" evidence="1">
    <location>
        <begin position="155"/>
        <end position="176"/>
    </location>
</feature>
<name>A0A1X6N161_9APHY</name>
<feature type="transmembrane region" description="Helical" evidence="1">
    <location>
        <begin position="38"/>
        <end position="63"/>
    </location>
</feature>
<evidence type="ECO:0000256" key="1">
    <source>
        <dbReference type="SAM" id="Phobius"/>
    </source>
</evidence>
<dbReference type="OrthoDB" id="2603at2759"/>
<dbReference type="Proteomes" id="UP000194127">
    <property type="component" value="Unassembled WGS sequence"/>
</dbReference>
<evidence type="ECO:0000313" key="3">
    <source>
        <dbReference type="Proteomes" id="UP000194127"/>
    </source>
</evidence>
<keyword evidence="1" id="KW-0472">Membrane</keyword>
<dbReference type="EMBL" id="KZ110597">
    <property type="protein sequence ID" value="OSX62359.1"/>
    <property type="molecule type" value="Genomic_DNA"/>
</dbReference>
<feature type="transmembrane region" description="Helical" evidence="1">
    <location>
        <begin position="268"/>
        <end position="287"/>
    </location>
</feature>